<proteinExistence type="predicted"/>
<sequence>RRATIAQERIRLRCTLSDFLTETIGPLKDDQEKARVMMVLGANRDSYWDSVKLLEQVRRAIRIFERTHPGCVGIFAFDNATSHKAFSEDALVASKMNLGPGGLAPKMRETVWSGGRQSMIIEEDYLIYDKKKKTYVNLCGQPKGIQQVLSERGLWRDDMLLECTS</sequence>
<keyword evidence="2" id="KW-1185">Reference proteome</keyword>
<organism evidence="1 2">
    <name type="scientific">Gigaspora margarita</name>
    <dbReference type="NCBI Taxonomy" id="4874"/>
    <lineage>
        <taxon>Eukaryota</taxon>
        <taxon>Fungi</taxon>
        <taxon>Fungi incertae sedis</taxon>
        <taxon>Mucoromycota</taxon>
        <taxon>Glomeromycotina</taxon>
        <taxon>Glomeromycetes</taxon>
        <taxon>Diversisporales</taxon>
        <taxon>Gigasporaceae</taxon>
        <taxon>Gigaspora</taxon>
    </lineage>
</organism>
<dbReference type="Proteomes" id="UP000789901">
    <property type="component" value="Unassembled WGS sequence"/>
</dbReference>
<feature type="non-terminal residue" evidence="1">
    <location>
        <position position="165"/>
    </location>
</feature>
<name>A0ABN7XK01_GIGMA</name>
<evidence type="ECO:0000313" key="2">
    <source>
        <dbReference type="Proteomes" id="UP000789901"/>
    </source>
</evidence>
<feature type="non-terminal residue" evidence="1">
    <location>
        <position position="1"/>
    </location>
</feature>
<dbReference type="PANTHER" id="PTHR35871:SF1">
    <property type="entry name" value="CXC1-LIKE CYSTEINE CLUSTER ASSOCIATED WITH KDZ TRANSPOSASES DOMAIN-CONTAINING PROTEIN"/>
    <property type="match status" value="1"/>
</dbReference>
<evidence type="ECO:0000313" key="1">
    <source>
        <dbReference type="EMBL" id="CAG8855589.1"/>
    </source>
</evidence>
<gene>
    <name evidence="1" type="ORF">GMARGA_LOCUS44410</name>
</gene>
<comment type="caution">
    <text evidence="1">The sequence shown here is derived from an EMBL/GenBank/DDBJ whole genome shotgun (WGS) entry which is preliminary data.</text>
</comment>
<accession>A0ABN7XK01</accession>
<dbReference type="EMBL" id="CAJVQB010150991">
    <property type="protein sequence ID" value="CAG8855589.1"/>
    <property type="molecule type" value="Genomic_DNA"/>
</dbReference>
<reference evidence="1 2" key="1">
    <citation type="submission" date="2021-06" db="EMBL/GenBank/DDBJ databases">
        <authorList>
            <person name="Kallberg Y."/>
            <person name="Tangrot J."/>
            <person name="Rosling A."/>
        </authorList>
    </citation>
    <scope>NUCLEOTIDE SEQUENCE [LARGE SCALE GENOMIC DNA]</scope>
    <source>
        <strain evidence="1 2">120-4 pot B 10/14</strain>
    </source>
</reference>
<protein>
    <submittedName>
        <fullName evidence="1">2244_t:CDS:1</fullName>
    </submittedName>
</protein>
<dbReference type="PANTHER" id="PTHR35871">
    <property type="entry name" value="EXPRESSED PROTEIN"/>
    <property type="match status" value="1"/>
</dbReference>